<dbReference type="CDD" id="cd01647">
    <property type="entry name" value="RT_LTR"/>
    <property type="match status" value="1"/>
</dbReference>
<dbReference type="Gene3D" id="2.40.70.10">
    <property type="entry name" value="Acid Proteases"/>
    <property type="match status" value="1"/>
</dbReference>
<evidence type="ECO:0000256" key="1">
    <source>
        <dbReference type="ARBA" id="ARBA00010879"/>
    </source>
</evidence>
<comment type="caution">
    <text evidence="5">The sequence shown here is derived from an EMBL/GenBank/DDBJ whole genome shotgun (WGS) entry which is preliminary data.</text>
</comment>
<comment type="similarity">
    <text evidence="1">Belongs to the beta type-B retroviral polymerase family. HERV class-II K(HML-2) pol subfamily.</text>
</comment>
<reference evidence="5 6" key="1">
    <citation type="submission" date="2019-04" db="EMBL/GenBank/DDBJ databases">
        <title>Chromosome genome assembly for Takifugu flavidus.</title>
        <authorList>
            <person name="Xiao S."/>
        </authorList>
    </citation>
    <scope>NUCLEOTIDE SEQUENCE [LARGE SCALE GENOMIC DNA]</scope>
    <source>
        <strain evidence="5">HTHZ2018</strain>
        <tissue evidence="5">Muscle</tissue>
    </source>
</reference>
<dbReference type="PANTHER" id="PTHR47027:SF30">
    <property type="entry name" value="THAP-TYPE DOMAIN-CONTAINING PROTEIN"/>
    <property type="match status" value="1"/>
</dbReference>
<gene>
    <name evidence="5" type="ORF">D4764_19G0000310</name>
</gene>
<proteinExistence type="inferred from homology"/>
<dbReference type="SUPFAM" id="SSF56672">
    <property type="entry name" value="DNA/RNA polymerases"/>
    <property type="match status" value="2"/>
</dbReference>
<accession>A0A5C6NLV9</accession>
<evidence type="ECO:0000256" key="3">
    <source>
        <dbReference type="SAM" id="MobiDB-lite"/>
    </source>
</evidence>
<evidence type="ECO:0000313" key="5">
    <source>
        <dbReference type="EMBL" id="TWW68233.1"/>
    </source>
</evidence>
<dbReference type="AlphaFoldDB" id="A0A5C6NLV9"/>
<feature type="compositionally biased region" description="Basic and acidic residues" evidence="3">
    <location>
        <begin position="468"/>
        <end position="484"/>
    </location>
</feature>
<sequence>MLVYLWFPEFLGVEWGAEHLATRPPCYGTSSLSRPLSPHWVMVSSPLLSSPLLSSPFYPLPVLSPSSLSTQPAISRRVPLHEPDGHILGSITHRTSPVQLLISGNHHETIQFHILDFLNPPLILGYPWLQLHNPHIDWSTRAIREWSSSCHLRCLQQAFLPACPPHSCSLPDLSMVPPEYQDFYQVFSAEFSFVSKDGSMRPRIDYHGLNCITVKNWYPLPLISSIFEVLQESTIFTKPDLQNAYHLDRIREGDDLKDVLRDMLNGFAFVYLDDILIPNTHEEHIHHVQSVLQRLQENSLFVKAEKPGTPVHFNILEGVLQAVGRPPPVCLLDFTQLLLVLRYSPGVRKQDLGIGSRISGAEVAEVVKKLIGCKAPRVDEIRPEFLKALDVVGLLWLTRLCNIAWTSGAGPLDWQTVVVVPLFKKGDRSWVKREERRGDGEEWEKERRGGRRRGEERRGRRRGRRRRRGEERRGEERRGEERRGRAQSTETHTKIHYLTGVNGAGGHAAPKAAIPEEQCGFRPGRGTMDQLYTLSRVFEGAWEFAQPVHMCFVDLEKAFNRVPRGVLLVHIAGSKLNSFPVRVGLHQGCPLSPILFITFMDTISRCSNGVEGVQFSDLRIGSLLFEDDVVLLASSARDLQRSLNRFAAACEAAGMKISTSKSEAMVLNRKKVECLLWVKEEILPQVQEFKYLGVLFTSEGRLEQEIDRRIAVSAVMRSLHRSIVVKRELSQKVKLSIYWSIFVPTLNYGHELWIMTERTRSRVQAAEMSFLRRVAGLSLRDRVRSSAIREELGVEPLLLRFAESQALTSNGGKEKTPL</sequence>
<dbReference type="CDD" id="cd00303">
    <property type="entry name" value="retropepsin_like"/>
    <property type="match status" value="1"/>
</dbReference>
<dbReference type="InterPro" id="IPR000477">
    <property type="entry name" value="RT_dom"/>
</dbReference>
<name>A0A5C6NLV9_9TELE</name>
<dbReference type="CDD" id="cd01650">
    <property type="entry name" value="RT_nLTR_like"/>
    <property type="match status" value="1"/>
</dbReference>
<organism evidence="5 6">
    <name type="scientific">Takifugu flavidus</name>
    <name type="common">sansaifugu</name>
    <dbReference type="NCBI Taxonomy" id="433684"/>
    <lineage>
        <taxon>Eukaryota</taxon>
        <taxon>Metazoa</taxon>
        <taxon>Chordata</taxon>
        <taxon>Craniata</taxon>
        <taxon>Vertebrata</taxon>
        <taxon>Euteleostomi</taxon>
        <taxon>Actinopterygii</taxon>
        <taxon>Neopterygii</taxon>
        <taxon>Teleostei</taxon>
        <taxon>Neoteleostei</taxon>
        <taxon>Acanthomorphata</taxon>
        <taxon>Eupercaria</taxon>
        <taxon>Tetraodontiformes</taxon>
        <taxon>Tetradontoidea</taxon>
        <taxon>Tetraodontidae</taxon>
        <taxon>Takifugu</taxon>
    </lineage>
</organism>
<evidence type="ECO:0000259" key="4">
    <source>
        <dbReference type="Pfam" id="PF00078"/>
    </source>
</evidence>
<protein>
    <recommendedName>
        <fullName evidence="2">ribonuclease H</fullName>
        <ecNumber evidence="2">3.1.26.4</ecNumber>
    </recommendedName>
</protein>
<dbReference type="EMBL" id="RHFK02000011">
    <property type="protein sequence ID" value="TWW68233.1"/>
    <property type="molecule type" value="Genomic_DNA"/>
</dbReference>
<dbReference type="InterPro" id="IPR043128">
    <property type="entry name" value="Rev_trsase/Diguanyl_cyclase"/>
</dbReference>
<dbReference type="GO" id="GO:0004523">
    <property type="term" value="F:RNA-DNA hybrid ribonuclease activity"/>
    <property type="evidence" value="ECO:0007669"/>
    <property type="project" value="UniProtKB-EC"/>
</dbReference>
<feature type="region of interest" description="Disordered" evidence="3">
    <location>
        <begin position="434"/>
        <end position="495"/>
    </location>
</feature>
<feature type="compositionally biased region" description="Basic and acidic residues" evidence="3">
    <location>
        <begin position="434"/>
        <end position="458"/>
    </location>
</feature>
<dbReference type="Proteomes" id="UP000324091">
    <property type="component" value="Chromosome 19"/>
</dbReference>
<dbReference type="InterPro" id="IPR021109">
    <property type="entry name" value="Peptidase_aspartic_dom_sf"/>
</dbReference>
<dbReference type="EC" id="3.1.26.4" evidence="2"/>
<dbReference type="Gene3D" id="3.30.70.270">
    <property type="match status" value="2"/>
</dbReference>
<dbReference type="PANTHER" id="PTHR47027">
    <property type="entry name" value="REVERSE TRANSCRIPTASE DOMAIN-CONTAINING PROTEIN"/>
    <property type="match status" value="1"/>
</dbReference>
<keyword evidence="6" id="KW-1185">Reference proteome</keyword>
<evidence type="ECO:0000313" key="6">
    <source>
        <dbReference type="Proteomes" id="UP000324091"/>
    </source>
</evidence>
<dbReference type="Gene3D" id="3.10.10.10">
    <property type="entry name" value="HIV Type 1 Reverse Transcriptase, subunit A, domain 1"/>
    <property type="match status" value="1"/>
</dbReference>
<feature type="domain" description="Reverse transcriptase" evidence="4">
    <location>
        <begin position="513"/>
        <end position="694"/>
    </location>
</feature>
<evidence type="ECO:0000256" key="2">
    <source>
        <dbReference type="ARBA" id="ARBA00012180"/>
    </source>
</evidence>
<dbReference type="InterPro" id="IPR043502">
    <property type="entry name" value="DNA/RNA_pol_sf"/>
</dbReference>
<dbReference type="Pfam" id="PF00078">
    <property type="entry name" value="RVT_1"/>
    <property type="match status" value="1"/>
</dbReference>